<evidence type="ECO:0000256" key="1">
    <source>
        <dbReference type="SAM" id="MobiDB-lite"/>
    </source>
</evidence>
<sequence length="259" mass="29308">MDEKVTSRPRLCNQLALISEWGFQRLFDNLKTFDYQATNLLSCMTLDVENCHYTVHMKQANMSAKEYSRSFGVTMKESVKRVTQWGAYYHTSRKSWYPKPEETISFSIVPTMKPLPVVDLSQADCEILRNGASSYGAAVRQRTVRQETTMAKHGTLPEFMYQRECVALDNPVTITSAQHEGAKATKTVDDQTAEDDTADEELVDEFDPSSDEEIEETTDESALVLQGTLQGEIGSAANFLLGARSRFGRVIRFNNRLLY</sequence>
<dbReference type="EMBL" id="CALNXK010000085">
    <property type="protein sequence ID" value="CAH3148980.1"/>
    <property type="molecule type" value="Genomic_DNA"/>
</dbReference>
<feature type="compositionally biased region" description="Acidic residues" evidence="1">
    <location>
        <begin position="191"/>
        <end position="215"/>
    </location>
</feature>
<evidence type="ECO:0000313" key="2">
    <source>
        <dbReference type="EMBL" id="CAH3148980.1"/>
    </source>
</evidence>
<protein>
    <submittedName>
        <fullName evidence="2">Uncharacterized protein</fullName>
    </submittedName>
</protein>
<comment type="caution">
    <text evidence="2">The sequence shown here is derived from an EMBL/GenBank/DDBJ whole genome shotgun (WGS) entry which is preliminary data.</text>
</comment>
<gene>
    <name evidence="2" type="ORF">PLOB_00046911</name>
</gene>
<name>A0ABN8PUV0_9CNID</name>
<dbReference type="Proteomes" id="UP001159405">
    <property type="component" value="Unassembled WGS sequence"/>
</dbReference>
<accession>A0ABN8PUV0</accession>
<evidence type="ECO:0000313" key="3">
    <source>
        <dbReference type="Proteomes" id="UP001159405"/>
    </source>
</evidence>
<feature type="compositionally biased region" description="Basic and acidic residues" evidence="1">
    <location>
        <begin position="180"/>
        <end position="189"/>
    </location>
</feature>
<proteinExistence type="predicted"/>
<organism evidence="2 3">
    <name type="scientific">Porites lobata</name>
    <dbReference type="NCBI Taxonomy" id="104759"/>
    <lineage>
        <taxon>Eukaryota</taxon>
        <taxon>Metazoa</taxon>
        <taxon>Cnidaria</taxon>
        <taxon>Anthozoa</taxon>
        <taxon>Hexacorallia</taxon>
        <taxon>Scleractinia</taxon>
        <taxon>Fungiina</taxon>
        <taxon>Poritidae</taxon>
        <taxon>Porites</taxon>
    </lineage>
</organism>
<keyword evidence="3" id="KW-1185">Reference proteome</keyword>
<reference evidence="2 3" key="1">
    <citation type="submission" date="2022-05" db="EMBL/GenBank/DDBJ databases">
        <authorList>
            <consortium name="Genoscope - CEA"/>
            <person name="William W."/>
        </authorList>
    </citation>
    <scope>NUCLEOTIDE SEQUENCE [LARGE SCALE GENOMIC DNA]</scope>
</reference>
<feature type="region of interest" description="Disordered" evidence="1">
    <location>
        <begin position="179"/>
        <end position="215"/>
    </location>
</feature>